<comment type="catalytic activity">
    <reaction evidence="1 7">
        <text>ATP-dependent breakage, passage and rejoining of double-stranded DNA.</text>
        <dbReference type="EC" id="5.6.2.2"/>
    </reaction>
</comment>
<evidence type="ECO:0000313" key="10">
    <source>
        <dbReference type="Proteomes" id="UP000746595"/>
    </source>
</evidence>
<dbReference type="NCBIfam" id="NF004044">
    <property type="entry name" value="PRK05561.1"/>
    <property type="match status" value="1"/>
</dbReference>
<protein>
    <recommendedName>
        <fullName evidence="3">DNA topoisomerase (ATP-hydrolyzing)</fullName>
        <ecNumber evidence="3">5.6.2.2</ecNumber>
    </recommendedName>
</protein>
<dbReference type="InterPro" id="IPR013758">
    <property type="entry name" value="Topo_IIA_A/C_ab"/>
</dbReference>
<keyword evidence="10" id="KW-1185">Reference proteome</keyword>
<dbReference type="InterPro" id="IPR013757">
    <property type="entry name" value="Topo_IIA_A_a_sf"/>
</dbReference>
<dbReference type="InterPro" id="IPR006691">
    <property type="entry name" value="GyrA/parC_rep"/>
</dbReference>
<dbReference type="Pfam" id="PF03989">
    <property type="entry name" value="DNA_gyraseA_C"/>
    <property type="match status" value="3"/>
</dbReference>
<reference evidence="9 10" key="1">
    <citation type="submission" date="2020-04" db="EMBL/GenBank/DDBJ databases">
        <title>Paeniglutamicibacter sp. ANT13_2, a novel actinomycete isolated from sediment in Antarctica.</title>
        <authorList>
            <person name="Sakdapetsiri C."/>
            <person name="Pinyakong O."/>
        </authorList>
    </citation>
    <scope>NUCLEOTIDE SEQUENCE [LARGE SCALE GENOMIC DNA]</scope>
    <source>
        <strain evidence="9 10">ANT13_2</strain>
    </source>
</reference>
<dbReference type="Pfam" id="PF00521">
    <property type="entry name" value="DNA_topoisoIV"/>
    <property type="match status" value="1"/>
</dbReference>
<evidence type="ECO:0000256" key="5">
    <source>
        <dbReference type="ARBA" id="ARBA00023125"/>
    </source>
</evidence>
<evidence type="ECO:0000256" key="3">
    <source>
        <dbReference type="ARBA" id="ARBA00012895"/>
    </source>
</evidence>
<accession>A0ABX1G867</accession>
<dbReference type="PROSITE" id="PS52040">
    <property type="entry name" value="TOPO_IIA"/>
    <property type="match status" value="1"/>
</dbReference>
<evidence type="ECO:0000256" key="2">
    <source>
        <dbReference type="ARBA" id="ARBA00008263"/>
    </source>
</evidence>
<dbReference type="SMART" id="SM00434">
    <property type="entry name" value="TOP4c"/>
    <property type="match status" value="1"/>
</dbReference>
<dbReference type="EMBL" id="JAAWVT010000011">
    <property type="protein sequence ID" value="NKG22447.1"/>
    <property type="molecule type" value="Genomic_DNA"/>
</dbReference>
<organism evidence="9 10">
    <name type="scientific">Paeniglutamicibacter terrestris</name>
    <dbReference type="NCBI Taxonomy" id="2723403"/>
    <lineage>
        <taxon>Bacteria</taxon>
        <taxon>Bacillati</taxon>
        <taxon>Actinomycetota</taxon>
        <taxon>Actinomycetes</taxon>
        <taxon>Micrococcales</taxon>
        <taxon>Micrococcaceae</taxon>
        <taxon>Paeniglutamicibacter</taxon>
    </lineage>
</organism>
<dbReference type="PANTHER" id="PTHR43493">
    <property type="entry name" value="DNA GYRASE/TOPOISOMERASE SUBUNIT A"/>
    <property type="match status" value="1"/>
</dbReference>
<sequence length="886" mass="94420">MARKKPEALPADFVEHIVDIDVTTEMEGSFLEYAYSVIYSRALPDARDGLKPVQRRILYMMSEMGLRPEKGHVKSARVVGEVMGKLHPHGDTAIYDAMVRMSQGFALRLPLIDGHGNFGSLDDGPAAPRYTEARLGASAVAMTANLDEDVVDFVPNYDNQFMQPSVLPAAFPNLLVNGTTGIAVGMATNMAPHNLGEVIAAALHLIADPDADLASIMKFIPGPDMPTGGKIVGLDGIRDAYRTGRGTFKTRAKVELEQITARRAGLVVTELPYMVGPEKVIEKIKDAVNAKKLTGIADVVDLTDRNHGLRLVIELKNGFNPNAVLAQLFKFTPMEDSFGINNVALVEGQPRTMGLLELLTVYVDHRLLVVRRRTEHRLAKKLDRLHLVEGLLIAIVDIDEVIAIIRSSEETAQARERLMAIYDLSELQANHILELRLRQLTKFSRLELEKEAAELQGAIEELRAILESDTLLREVVSGELRAMSEQFATPRRTILLESESGAPLKGTSMPAAVGTGKAAPMSLEIADEPCRVLLSASGQVARSSSTDVLEAAGARVKHDVLASTLRTTARAEIGGITSSGRMLRLQVVDLPLLPPANGFPLLAGGVKIDEFAQLAKGEKMIALVPLDAVVALGTANGVVKRLSPDYPLNRDEWEAITLKDKDKVVGAAVAGDDADLVFATRGAQLLRFAASAVRPQGRTAGGMAGIKLGADDSVIFFGVVEAAAQAPVFVSIATGSNTLPGTASHSVKVTDFAEYPAKGRATGGVRAHRFLKGEDHLELAFAGAGPARASSSAGVVRALPTEYAKRDGSGVPLAQGIDLLGGSPDTGAVPEAAVAGAGAEQLPAPSSTTRAPLVRPEVDTLPFADSGVVEVEPARRVVIQDSLLED</sequence>
<comment type="caution">
    <text evidence="9">The sequence shown here is derived from an EMBL/GenBank/DDBJ whole genome shotgun (WGS) entry which is preliminary data.</text>
</comment>
<feature type="active site" description="O-(5'-phospho-DNA)-tyrosine intermediate" evidence="7">
    <location>
        <position position="130"/>
    </location>
</feature>
<dbReference type="Gene3D" id="2.120.10.90">
    <property type="entry name" value="DNA gyrase/topoisomerase IV, subunit A, C-terminal"/>
    <property type="match status" value="1"/>
</dbReference>
<evidence type="ECO:0000256" key="7">
    <source>
        <dbReference type="PROSITE-ProRule" id="PRU01384"/>
    </source>
</evidence>
<dbReference type="SUPFAM" id="SSF101904">
    <property type="entry name" value="GyrA/ParC C-terminal domain-like"/>
    <property type="match status" value="1"/>
</dbReference>
<keyword evidence="4 7" id="KW-0799">Topoisomerase</keyword>
<evidence type="ECO:0000256" key="6">
    <source>
        <dbReference type="ARBA" id="ARBA00023235"/>
    </source>
</evidence>
<dbReference type="RefSeq" id="WP_168153223.1">
    <property type="nucleotide sequence ID" value="NZ_JAAWVT010000011.1"/>
</dbReference>
<dbReference type="Gene3D" id="1.10.268.10">
    <property type="entry name" value="Topoisomerase, domain 3"/>
    <property type="match status" value="1"/>
</dbReference>
<feature type="domain" description="Topo IIA-type catalytic" evidence="8">
    <location>
        <begin position="43"/>
        <end position="509"/>
    </location>
</feature>
<evidence type="ECO:0000259" key="8">
    <source>
        <dbReference type="PROSITE" id="PS52040"/>
    </source>
</evidence>
<dbReference type="InterPro" id="IPR035516">
    <property type="entry name" value="Gyrase/topoIV_suA_C"/>
</dbReference>
<dbReference type="CDD" id="cd00187">
    <property type="entry name" value="TOP4c"/>
    <property type="match status" value="1"/>
</dbReference>
<evidence type="ECO:0000256" key="4">
    <source>
        <dbReference type="ARBA" id="ARBA00023029"/>
    </source>
</evidence>
<dbReference type="InterPro" id="IPR050220">
    <property type="entry name" value="Type_II_DNA_Topoisomerases"/>
</dbReference>
<dbReference type="Gene3D" id="3.30.1360.40">
    <property type="match status" value="1"/>
</dbReference>
<dbReference type="InterPro" id="IPR002205">
    <property type="entry name" value="Topo_IIA_dom_A"/>
</dbReference>
<dbReference type="EC" id="5.6.2.2" evidence="3"/>
<dbReference type="PANTHER" id="PTHR43493:SF5">
    <property type="entry name" value="DNA GYRASE SUBUNIT A, CHLOROPLASTIC_MITOCHONDRIAL"/>
    <property type="match status" value="1"/>
</dbReference>
<dbReference type="Proteomes" id="UP000746595">
    <property type="component" value="Unassembled WGS sequence"/>
</dbReference>
<gene>
    <name evidence="9" type="ORF">HED64_17250</name>
</gene>
<keyword evidence="5 7" id="KW-0238">DNA-binding</keyword>
<dbReference type="InterPro" id="IPR013760">
    <property type="entry name" value="Topo_IIA-like_dom_sf"/>
</dbReference>
<name>A0ABX1G867_9MICC</name>
<dbReference type="SUPFAM" id="SSF56719">
    <property type="entry name" value="Type II DNA topoisomerase"/>
    <property type="match status" value="1"/>
</dbReference>
<dbReference type="Gene3D" id="3.90.199.10">
    <property type="entry name" value="Topoisomerase II, domain 5"/>
    <property type="match status" value="1"/>
</dbReference>
<comment type="similarity">
    <text evidence="2">Belongs to the type II topoisomerase GyrA/ParC subunit family.</text>
</comment>
<proteinExistence type="inferred from homology"/>
<evidence type="ECO:0000313" key="9">
    <source>
        <dbReference type="EMBL" id="NKG22447.1"/>
    </source>
</evidence>
<evidence type="ECO:0000256" key="1">
    <source>
        <dbReference type="ARBA" id="ARBA00000185"/>
    </source>
</evidence>
<keyword evidence="6 7" id="KW-0413">Isomerase</keyword>